<accession>A0ABD1P665</accession>
<evidence type="ECO:0000313" key="2">
    <source>
        <dbReference type="Proteomes" id="UP001604277"/>
    </source>
</evidence>
<dbReference type="AlphaFoldDB" id="A0ABD1P665"/>
<evidence type="ECO:0000313" key="1">
    <source>
        <dbReference type="EMBL" id="KAL2459375.1"/>
    </source>
</evidence>
<reference evidence="2" key="1">
    <citation type="submission" date="2024-07" db="EMBL/GenBank/DDBJ databases">
        <title>Two chromosome-level genome assemblies of Korean endemic species Abeliophyllum distichum and Forsythia ovata (Oleaceae).</title>
        <authorList>
            <person name="Jang H."/>
        </authorList>
    </citation>
    <scope>NUCLEOTIDE SEQUENCE [LARGE SCALE GENOMIC DNA]</scope>
</reference>
<keyword evidence="2" id="KW-1185">Reference proteome</keyword>
<dbReference type="EMBL" id="JBFOLJ010000023">
    <property type="protein sequence ID" value="KAL2459375.1"/>
    <property type="molecule type" value="Genomic_DNA"/>
</dbReference>
<gene>
    <name evidence="1" type="ORF">Fot_55064</name>
</gene>
<name>A0ABD1P665_9LAMI</name>
<comment type="caution">
    <text evidence="1">The sequence shown here is derived from an EMBL/GenBank/DDBJ whole genome shotgun (WGS) entry which is preliminary data.</text>
</comment>
<protein>
    <submittedName>
        <fullName evidence="1">Uncharacterized protein</fullName>
    </submittedName>
</protein>
<dbReference type="Proteomes" id="UP001604277">
    <property type="component" value="Unassembled WGS sequence"/>
</dbReference>
<sequence length="179" mass="20702">MVGNGRRSLPAVGGTRDDDQFRANATRLWRFAQFTTSSGGQLRRWETIWKRVWVGPRAEKRWECGVNREQRSELNRDFSHEGQRSAAESRFQDFDSRHLRWAGTTGMEEAKSRFRAWNWGCHGRIQIMQMGGFRLCKWAGHIWACPVGLLSWVAGVDSPLTWRMPRQPGAENFLPPVGR</sequence>
<organism evidence="1 2">
    <name type="scientific">Forsythia ovata</name>
    <dbReference type="NCBI Taxonomy" id="205694"/>
    <lineage>
        <taxon>Eukaryota</taxon>
        <taxon>Viridiplantae</taxon>
        <taxon>Streptophyta</taxon>
        <taxon>Embryophyta</taxon>
        <taxon>Tracheophyta</taxon>
        <taxon>Spermatophyta</taxon>
        <taxon>Magnoliopsida</taxon>
        <taxon>eudicotyledons</taxon>
        <taxon>Gunneridae</taxon>
        <taxon>Pentapetalae</taxon>
        <taxon>asterids</taxon>
        <taxon>lamiids</taxon>
        <taxon>Lamiales</taxon>
        <taxon>Oleaceae</taxon>
        <taxon>Forsythieae</taxon>
        <taxon>Forsythia</taxon>
    </lineage>
</organism>
<proteinExistence type="predicted"/>